<comment type="similarity">
    <text evidence="14">Belongs to the enoyl-CoA hydratase/isomerase family.</text>
</comment>
<evidence type="ECO:0000256" key="11">
    <source>
        <dbReference type="ARBA" id="ARBA00023211"/>
    </source>
</evidence>
<evidence type="ECO:0000256" key="4">
    <source>
        <dbReference type="ARBA" id="ARBA00004123"/>
    </source>
</evidence>
<evidence type="ECO:0000256" key="13">
    <source>
        <dbReference type="ARBA" id="ARBA00058627"/>
    </source>
</evidence>
<dbReference type="InterPro" id="IPR004843">
    <property type="entry name" value="Calcineurin-like_PHP"/>
</dbReference>
<keyword evidence="6" id="KW-0507">mRNA processing</keyword>
<feature type="region of interest" description="Disordered" evidence="15">
    <location>
        <begin position="395"/>
        <end position="420"/>
    </location>
</feature>
<evidence type="ECO:0000256" key="6">
    <source>
        <dbReference type="ARBA" id="ARBA00022664"/>
    </source>
</evidence>
<comment type="function">
    <text evidence="13">Cleaves the 2'-5' phosphodiester linkage at the branch point of lariat intron pre-mRNAs after splicing and converts them into linear molecules that are subsequently degraded. It thereby facilitates ribonucleotide turnover.</text>
</comment>
<dbReference type="FunFam" id="3.60.21.10:FF:000035">
    <property type="entry name" value="Lariat debranching enzyme"/>
    <property type="match status" value="1"/>
</dbReference>
<comment type="cofactor">
    <cofactor evidence="2">
        <name>Zn(2+)</name>
        <dbReference type="ChEBI" id="CHEBI:29105"/>
    </cofactor>
</comment>
<dbReference type="InterPro" id="IPR007708">
    <property type="entry name" value="DBR1_C"/>
</dbReference>
<gene>
    <name evidence="17" type="primary">EOG090X06RW</name>
</gene>
<dbReference type="PANTHER" id="PTHR12849:SF0">
    <property type="entry name" value="LARIAT DEBRANCHING ENZYME"/>
    <property type="match status" value="1"/>
</dbReference>
<accession>A0A4Y7M1I1</accession>
<comment type="cofactor">
    <cofactor evidence="1">
        <name>Mn(2+)</name>
        <dbReference type="ChEBI" id="CHEBI:29035"/>
    </cofactor>
</comment>
<dbReference type="InterPro" id="IPR018376">
    <property type="entry name" value="Enoyl-CoA_hyd/isom_CS"/>
</dbReference>
<evidence type="ECO:0000256" key="3">
    <source>
        <dbReference type="ARBA" id="ARBA00001954"/>
    </source>
</evidence>
<evidence type="ECO:0000256" key="12">
    <source>
        <dbReference type="ARBA" id="ARBA00023242"/>
    </source>
</evidence>
<dbReference type="Pfam" id="PF00378">
    <property type="entry name" value="ECH_1"/>
    <property type="match status" value="1"/>
</dbReference>
<evidence type="ECO:0000313" key="17">
    <source>
        <dbReference type="EMBL" id="SVE73573.1"/>
    </source>
</evidence>
<comment type="similarity">
    <text evidence="5">Belongs to the lariat debranching enzyme family.</text>
</comment>
<dbReference type="CDD" id="cd00844">
    <property type="entry name" value="MPP_Dbr1_N"/>
    <property type="match status" value="1"/>
</dbReference>
<keyword evidence="9" id="KW-0862">Zinc</keyword>
<dbReference type="Gene3D" id="3.60.21.10">
    <property type="match status" value="1"/>
</dbReference>
<keyword evidence="10" id="KW-0408">Iron</keyword>
<dbReference type="EMBL" id="LR003954">
    <property type="protein sequence ID" value="SVE73573.1"/>
    <property type="molecule type" value="mRNA"/>
</dbReference>
<evidence type="ECO:0000256" key="2">
    <source>
        <dbReference type="ARBA" id="ARBA00001947"/>
    </source>
</evidence>
<keyword evidence="7" id="KW-0479">Metal-binding</keyword>
<dbReference type="AlphaFoldDB" id="A0A4Y7M1I1"/>
<keyword evidence="11" id="KW-0464">Manganese</keyword>
<proteinExistence type="evidence at transcript level"/>
<dbReference type="SUPFAM" id="SSF56300">
    <property type="entry name" value="Metallo-dependent phosphatases"/>
    <property type="match status" value="1"/>
</dbReference>
<dbReference type="PROSITE" id="PS00166">
    <property type="entry name" value="ENOYL_COA_HYDRATASE"/>
    <property type="match status" value="1"/>
</dbReference>
<dbReference type="Gene3D" id="3.90.226.10">
    <property type="entry name" value="2-enoyl-CoA Hydratase, Chain A, domain 1"/>
    <property type="match status" value="1"/>
</dbReference>
<feature type="domain" description="Lariat debranching enzyme C-terminal" evidence="16">
    <location>
        <begin position="235"/>
        <end position="377"/>
    </location>
</feature>
<feature type="compositionally biased region" description="Acidic residues" evidence="15">
    <location>
        <begin position="397"/>
        <end position="407"/>
    </location>
</feature>
<keyword evidence="8" id="KW-0378">Hydrolase</keyword>
<evidence type="ECO:0000256" key="14">
    <source>
        <dbReference type="RuleBase" id="RU003707"/>
    </source>
</evidence>
<dbReference type="GO" id="GO:0008419">
    <property type="term" value="F:RNA lariat debranching enzyme activity"/>
    <property type="evidence" value="ECO:0007669"/>
    <property type="project" value="TreeGrafter"/>
</dbReference>
<evidence type="ECO:0000256" key="10">
    <source>
        <dbReference type="ARBA" id="ARBA00023004"/>
    </source>
</evidence>
<name>A0A4Y7M1I1_9CRUS</name>
<protein>
    <submittedName>
        <fullName evidence="17">EOG090X06RW</fullName>
    </submittedName>
</protein>
<evidence type="ECO:0000256" key="5">
    <source>
        <dbReference type="ARBA" id="ARBA00006045"/>
    </source>
</evidence>
<dbReference type="Pfam" id="PF00149">
    <property type="entry name" value="Metallophos"/>
    <property type="match status" value="1"/>
</dbReference>
<dbReference type="CDD" id="cd06558">
    <property type="entry name" value="crotonase-like"/>
    <property type="match status" value="1"/>
</dbReference>
<sequence length="691" mass="77716">MIIAVEGCAHGELDQIYRSVENLARQRNVKVDLLICCGDFQAVRNENDLQCMAVPDKFRHICTFYKYYSGEMKAPILTLFIGGNHEASNYLQELAYGGWVAPNIYYLGYAGVVKFGGIRIAGISGIFKGHDYLKGHFEKPPYTSSTMRSAYHVRSLEVFRLKQLKEAIDIFISHDWPRGIYNYADTRELLHWKPFFRDEIANNVLGSQAGEILLHELKPKHWFAAHLHCRFAATVQHNETQSTQFLALDKCLPRRQYLELIEIPHDSNQSLELSYDPHWLAILRSTNHLLSVRPTTQYMPSGGPGSTERWEFYPNEQEIEEIKSIFNDDYKVPSNFVQSVEPFKPRPNYNRNARQAEPQLNPQTTDFCEKLGIDDPLEKLVGKPIILSAPVVNPDEIALEDDDEDEQLGTKSEEPAPVESNELFFVDTKPQKRSKMTLPQPQVETLDEEPLLAEKGPVTETLSAGSMMVNLWNAVNELEDWKSGKGIILHSVGETFCSGGDLNTVRQISNPEDGYKMATLMHKTLTRLHQLPLISMALIQGKALGGGAELATACDFRLFTERGEIGFVQGKMGVVTGWGGGTRLVQLLGQHRALELLLTSRQIAAPEAVSLGLANGITKSTELNEAIEEAKQWLQPKLCHAPQIVHALKQIVATARAVPYEESLLNERQVFAMLWGGDANKKALEQNIKHK</sequence>
<reference evidence="17" key="1">
    <citation type="submission" date="2018-08" db="EMBL/GenBank/DDBJ databases">
        <authorList>
            <person name="Cornetti L."/>
        </authorList>
    </citation>
    <scope>NUCLEOTIDE SEQUENCE</scope>
    <source>
        <strain evidence="17">IL-KID-3b-11</strain>
    </source>
</reference>
<evidence type="ECO:0000256" key="1">
    <source>
        <dbReference type="ARBA" id="ARBA00001936"/>
    </source>
</evidence>
<dbReference type="SUPFAM" id="SSF52096">
    <property type="entry name" value="ClpP/crotonase"/>
    <property type="match status" value="1"/>
</dbReference>
<dbReference type="GO" id="GO:0000398">
    <property type="term" value="P:mRNA splicing, via spliceosome"/>
    <property type="evidence" value="ECO:0007669"/>
    <property type="project" value="TreeGrafter"/>
</dbReference>
<organism evidence="17">
    <name type="scientific">Daphnia atkinsoni</name>
    <dbReference type="NCBI Taxonomy" id="342845"/>
    <lineage>
        <taxon>Eukaryota</taxon>
        <taxon>Metazoa</taxon>
        <taxon>Ecdysozoa</taxon>
        <taxon>Arthropoda</taxon>
        <taxon>Crustacea</taxon>
        <taxon>Branchiopoda</taxon>
        <taxon>Diplostraca</taxon>
        <taxon>Cladocera</taxon>
        <taxon>Anomopoda</taxon>
        <taxon>Daphniidae</taxon>
        <taxon>Daphnia</taxon>
        <taxon>Daphnia atkinsoni group</taxon>
    </lineage>
</organism>
<dbReference type="InterPro" id="IPR029052">
    <property type="entry name" value="Metallo-depent_PP-like"/>
</dbReference>
<comment type="cofactor">
    <cofactor evidence="3">
        <name>Fe(2+)</name>
        <dbReference type="ChEBI" id="CHEBI:29033"/>
    </cofactor>
</comment>
<dbReference type="InterPro" id="IPR029045">
    <property type="entry name" value="ClpP/crotonase-like_dom_sf"/>
</dbReference>
<dbReference type="GO" id="GO:0046872">
    <property type="term" value="F:metal ion binding"/>
    <property type="evidence" value="ECO:0007669"/>
    <property type="project" value="UniProtKB-KW"/>
</dbReference>
<keyword evidence="12" id="KW-0539">Nucleus</keyword>
<dbReference type="GO" id="GO:0005634">
    <property type="term" value="C:nucleus"/>
    <property type="evidence" value="ECO:0007669"/>
    <property type="project" value="UniProtKB-SubCell"/>
</dbReference>
<evidence type="ECO:0000256" key="15">
    <source>
        <dbReference type="SAM" id="MobiDB-lite"/>
    </source>
</evidence>
<evidence type="ECO:0000256" key="8">
    <source>
        <dbReference type="ARBA" id="ARBA00022801"/>
    </source>
</evidence>
<dbReference type="Pfam" id="PF05011">
    <property type="entry name" value="DBR1"/>
    <property type="match status" value="1"/>
</dbReference>
<evidence type="ECO:0000259" key="16">
    <source>
        <dbReference type="SMART" id="SM01124"/>
    </source>
</evidence>
<dbReference type="SMART" id="SM01124">
    <property type="entry name" value="DBR1"/>
    <property type="match status" value="1"/>
</dbReference>
<dbReference type="InterPro" id="IPR041816">
    <property type="entry name" value="Dbr1_N"/>
</dbReference>
<comment type="subcellular location">
    <subcellularLocation>
        <location evidence="4">Nucleus</location>
    </subcellularLocation>
</comment>
<dbReference type="PANTHER" id="PTHR12849">
    <property type="entry name" value="RNA LARIAT DEBRANCHING ENZYME"/>
    <property type="match status" value="1"/>
</dbReference>
<evidence type="ECO:0000256" key="7">
    <source>
        <dbReference type="ARBA" id="ARBA00022723"/>
    </source>
</evidence>
<dbReference type="InterPro" id="IPR001753">
    <property type="entry name" value="Enoyl-CoA_hydra/iso"/>
</dbReference>
<evidence type="ECO:0000256" key="9">
    <source>
        <dbReference type="ARBA" id="ARBA00022833"/>
    </source>
</evidence>
<dbReference type="FunFam" id="3.90.226.10:FF:000109">
    <property type="entry name" value="Enoyl-CoA hydratase, putative"/>
    <property type="match status" value="1"/>
</dbReference>